<reference evidence="1" key="1">
    <citation type="submission" date="2024-06" db="EMBL/GenBank/DDBJ databases">
        <authorList>
            <person name="Najeeb S."/>
            <person name="Khan I."/>
            <person name="Muhammad J."/>
            <person name="Abbas A."/>
            <person name="Jahangir M."/>
            <person name="Alvi I.A."/>
            <person name="Ullah A."/>
            <person name="Ullah A."/>
            <person name="Khan A."/>
        </authorList>
    </citation>
    <scope>NUCLEOTIDE SEQUENCE</scope>
</reference>
<accession>A0AB39C7Z6</accession>
<proteinExistence type="predicted"/>
<sequence>MNINQLKAIKVSHLDTENRKTVSYISHEQFKTSFVDERWSGERRTNKKYTIFGYYHTKMTVTRFDGAKSVRMFEFPNTQAEAELNHLKYMNDNEARYKIEHSNSDVQKLWLLAKNGIIGYQTVHNIFKNESDEFIIFNSKRTYDKFMEYRYNRSLV</sequence>
<organism evidence="1">
    <name type="scientific">Staphylococcus phage UHP46</name>
    <dbReference type="NCBI Taxonomy" id="3234966"/>
    <lineage>
        <taxon>Viruses</taxon>
        <taxon>Duplodnaviria</taxon>
        <taxon>Heunggongvirae</taxon>
        <taxon>Uroviricota</taxon>
        <taxon>Caudoviricetes</taxon>
        <taxon>Herelleviridae</taxon>
        <taxon>Twortvirinae</taxon>
        <taxon>Sciuriunavirus</taxon>
    </lineage>
</organism>
<evidence type="ECO:0000313" key="1">
    <source>
        <dbReference type="EMBL" id="XDJ02773.1"/>
    </source>
</evidence>
<protein>
    <submittedName>
        <fullName evidence="1">Terminal repeat-encoded protein</fullName>
    </submittedName>
</protein>
<name>A0AB39C7Z6_9CAUD</name>
<dbReference type="EMBL" id="PP995776">
    <property type="protein sequence ID" value="XDJ02773.1"/>
    <property type="molecule type" value="Genomic_DNA"/>
</dbReference>